<feature type="chain" id="PRO_5035312301" description="Lipoprotein with Yx(FWY)xxD motif" evidence="1">
    <location>
        <begin position="21"/>
        <end position="119"/>
    </location>
</feature>
<evidence type="ECO:0000256" key="1">
    <source>
        <dbReference type="SAM" id="SignalP"/>
    </source>
</evidence>
<evidence type="ECO:0000313" key="2">
    <source>
        <dbReference type="EMBL" id="MBL4928855.1"/>
    </source>
</evidence>
<sequence length="119" mass="12623">MIRIAIAATCLALAGLPALAETGIMKTNGVLTDAKGMTLYTFDKDEGGKSACYDACATNWPPLLAEKGAAATGDYGLTERTDGTMQWTYDGMPLYLWVKDTKPGDMTGDGVKGVWHVAK</sequence>
<dbReference type="RefSeq" id="WP_202661275.1">
    <property type="nucleotide sequence ID" value="NZ_JAESVP010000005.1"/>
</dbReference>
<dbReference type="PANTHER" id="PTHR39335">
    <property type="entry name" value="BLL4220 PROTEIN"/>
    <property type="match status" value="1"/>
</dbReference>
<dbReference type="Proteomes" id="UP000619033">
    <property type="component" value="Unassembled WGS sequence"/>
</dbReference>
<feature type="signal peptide" evidence="1">
    <location>
        <begin position="1"/>
        <end position="20"/>
    </location>
</feature>
<proteinExistence type="predicted"/>
<protein>
    <recommendedName>
        <fullName evidence="4">Lipoprotein with Yx(FWY)xxD motif</fullName>
    </recommendedName>
</protein>
<dbReference type="AlphaFoldDB" id="A0A8J7MTS4"/>
<dbReference type="PANTHER" id="PTHR39335:SF1">
    <property type="entry name" value="BLL4220 PROTEIN"/>
    <property type="match status" value="1"/>
</dbReference>
<evidence type="ECO:0000313" key="3">
    <source>
        <dbReference type="Proteomes" id="UP000619033"/>
    </source>
</evidence>
<dbReference type="Pfam" id="PF03640">
    <property type="entry name" value="Lipoprotein_15"/>
    <property type="match status" value="2"/>
</dbReference>
<name>A0A8J7MTS4_9RHOB</name>
<dbReference type="EMBL" id="JAESVP010000005">
    <property type="protein sequence ID" value="MBL4928855.1"/>
    <property type="molecule type" value="Genomic_DNA"/>
</dbReference>
<organism evidence="2 3">
    <name type="scientific">Fuscibacter oryzae</name>
    <dbReference type="NCBI Taxonomy" id="2803939"/>
    <lineage>
        <taxon>Bacteria</taxon>
        <taxon>Pseudomonadati</taxon>
        <taxon>Pseudomonadota</taxon>
        <taxon>Alphaproteobacteria</taxon>
        <taxon>Rhodobacterales</taxon>
        <taxon>Paracoccaceae</taxon>
        <taxon>Fuscibacter</taxon>
    </lineage>
</organism>
<reference evidence="2" key="1">
    <citation type="submission" date="2021-01" db="EMBL/GenBank/DDBJ databases">
        <title>Genome seq and assembly of Tabrizicola sp. KVB23.</title>
        <authorList>
            <person name="Chhetri G."/>
        </authorList>
    </citation>
    <scope>NUCLEOTIDE SEQUENCE</scope>
    <source>
        <strain evidence="2">KVB23</strain>
    </source>
</reference>
<keyword evidence="3" id="KW-1185">Reference proteome</keyword>
<gene>
    <name evidence="2" type="ORF">JI744_12130</name>
</gene>
<dbReference type="InterPro" id="IPR005297">
    <property type="entry name" value="Lipoprotein_repeat"/>
</dbReference>
<comment type="caution">
    <text evidence="2">The sequence shown here is derived from an EMBL/GenBank/DDBJ whole genome shotgun (WGS) entry which is preliminary data.</text>
</comment>
<accession>A0A8J7MTS4</accession>
<keyword evidence="1" id="KW-0732">Signal</keyword>
<dbReference type="PIRSF" id="PIRSF029720">
    <property type="entry name" value="UCP029720"/>
    <property type="match status" value="1"/>
</dbReference>
<dbReference type="InterPro" id="IPR014558">
    <property type="entry name" value="UCP029720"/>
</dbReference>
<dbReference type="GO" id="GO:0043448">
    <property type="term" value="P:alkane catabolic process"/>
    <property type="evidence" value="ECO:0007669"/>
    <property type="project" value="TreeGrafter"/>
</dbReference>
<evidence type="ECO:0008006" key="4">
    <source>
        <dbReference type="Google" id="ProtNLM"/>
    </source>
</evidence>